<protein>
    <submittedName>
        <fullName evidence="2">Chs5p-Arf1p-binding proteins-domain-containing protein</fullName>
    </submittedName>
</protein>
<dbReference type="AlphaFoldDB" id="A0AAW0D0S8"/>
<sequence length="420" mass="46898">MNNKWSAQWDSHKHRSHREPLELGPPDLYHVVKSMGKSGQHDLGSYHFVSGVDASSSASLAAYINSLTYGIEDLKTWFSKTPVWKVRNGCYCCFNAFSRVDFRVDVKTPGGVVAYVVDLRGERHDATPEMWQETYLSALLRAILYSDDPAHALDAYRKLDPITTAEGELRFLAAAEACFSKVASVTTNHLTAGLLKYFGASGRYQQVANLFEKISVHEEVKALQIMSSPSSYTLLHAQCDFLREKGRHLPFHRSICEILPERVKTDDDEIPRLPAPGLRGTWARAYALLTKLVAQIGWDELLKTRSCVFYTANIDPAALPRLPDPAYNPAHDAQTNRRYSATCAPPNSQPPPLNAPIRLRRPTSSRQRDPRAAASSRFRAPTPHSQPQTCRPTQSPRKSIARSNFAASALQTVKPASKER</sequence>
<dbReference type="InterPro" id="IPR015374">
    <property type="entry name" value="ChAPs"/>
</dbReference>
<organism evidence="2 3">
    <name type="scientific">Favolaschia claudopus</name>
    <dbReference type="NCBI Taxonomy" id="2862362"/>
    <lineage>
        <taxon>Eukaryota</taxon>
        <taxon>Fungi</taxon>
        <taxon>Dikarya</taxon>
        <taxon>Basidiomycota</taxon>
        <taxon>Agaricomycotina</taxon>
        <taxon>Agaricomycetes</taxon>
        <taxon>Agaricomycetidae</taxon>
        <taxon>Agaricales</taxon>
        <taxon>Marasmiineae</taxon>
        <taxon>Mycenaceae</taxon>
        <taxon>Favolaschia</taxon>
    </lineage>
</organism>
<proteinExistence type="predicted"/>
<gene>
    <name evidence="2" type="ORF">R3P38DRAFT_3433362</name>
</gene>
<feature type="region of interest" description="Disordered" evidence="1">
    <location>
        <begin position="340"/>
        <end position="400"/>
    </location>
</feature>
<dbReference type="Gene3D" id="1.25.40.10">
    <property type="entry name" value="Tetratricopeptide repeat domain"/>
    <property type="match status" value="2"/>
</dbReference>
<dbReference type="PANTHER" id="PTHR31975:SF1">
    <property type="entry name" value="BUD SITE SELECTION PROTEIN 7-RELATED"/>
    <property type="match status" value="1"/>
</dbReference>
<evidence type="ECO:0000313" key="2">
    <source>
        <dbReference type="EMBL" id="KAK7044954.1"/>
    </source>
</evidence>
<name>A0AAW0D0S8_9AGAR</name>
<reference evidence="2 3" key="1">
    <citation type="journal article" date="2024" name="J Genomics">
        <title>Draft genome sequencing and assembly of Favolaschia claudopus CIRM-BRFM 2984 isolated from oak limbs.</title>
        <authorList>
            <person name="Navarro D."/>
            <person name="Drula E."/>
            <person name="Chaduli D."/>
            <person name="Cazenave R."/>
            <person name="Ahrendt S."/>
            <person name="Wang J."/>
            <person name="Lipzen A."/>
            <person name="Daum C."/>
            <person name="Barry K."/>
            <person name="Grigoriev I.V."/>
            <person name="Favel A."/>
            <person name="Rosso M.N."/>
            <person name="Martin F."/>
        </authorList>
    </citation>
    <scope>NUCLEOTIDE SEQUENCE [LARGE SCALE GENOMIC DNA]</scope>
    <source>
        <strain evidence="2 3">CIRM-BRFM 2984</strain>
    </source>
</reference>
<feature type="compositionally biased region" description="Low complexity" evidence="1">
    <location>
        <begin position="372"/>
        <end position="381"/>
    </location>
</feature>
<feature type="region of interest" description="Disordered" evidence="1">
    <location>
        <begin position="1"/>
        <end position="22"/>
    </location>
</feature>
<evidence type="ECO:0000256" key="1">
    <source>
        <dbReference type="SAM" id="MobiDB-lite"/>
    </source>
</evidence>
<keyword evidence="3" id="KW-1185">Reference proteome</keyword>
<evidence type="ECO:0000313" key="3">
    <source>
        <dbReference type="Proteomes" id="UP001362999"/>
    </source>
</evidence>
<dbReference type="GO" id="GO:0034044">
    <property type="term" value="C:exomer complex"/>
    <property type="evidence" value="ECO:0007669"/>
    <property type="project" value="UniProtKB-ARBA"/>
</dbReference>
<dbReference type="PANTHER" id="PTHR31975">
    <property type="entry name" value="BUD SITE SELECTION PROTEIN 7-RELATED"/>
    <property type="match status" value="1"/>
</dbReference>
<comment type="caution">
    <text evidence="2">The sequence shown here is derived from an EMBL/GenBank/DDBJ whole genome shotgun (WGS) entry which is preliminary data.</text>
</comment>
<dbReference type="GO" id="GO:0006893">
    <property type="term" value="P:Golgi to plasma membrane transport"/>
    <property type="evidence" value="ECO:0007669"/>
    <property type="project" value="TreeGrafter"/>
</dbReference>
<accession>A0AAW0D0S8</accession>
<dbReference type="Proteomes" id="UP001362999">
    <property type="component" value="Unassembled WGS sequence"/>
</dbReference>
<dbReference type="InterPro" id="IPR011990">
    <property type="entry name" value="TPR-like_helical_dom_sf"/>
</dbReference>
<feature type="compositionally biased region" description="Polar residues" evidence="1">
    <location>
        <begin position="383"/>
        <end position="400"/>
    </location>
</feature>
<dbReference type="EMBL" id="JAWWNJ010000011">
    <property type="protein sequence ID" value="KAK7044954.1"/>
    <property type="molecule type" value="Genomic_DNA"/>
</dbReference>
<dbReference type="Pfam" id="PF09295">
    <property type="entry name" value="ChAPs"/>
    <property type="match status" value="2"/>
</dbReference>